<comment type="caution">
    <text evidence="9">The sequence shown here is derived from an EMBL/GenBank/DDBJ whole genome shotgun (WGS) entry which is preliminary data.</text>
</comment>
<name>A0ABN8MUH1_9CNID</name>
<dbReference type="SUPFAM" id="SSF81321">
    <property type="entry name" value="Family A G protein-coupled receptor-like"/>
    <property type="match status" value="4"/>
</dbReference>
<dbReference type="PROSITE" id="PS50262">
    <property type="entry name" value="G_PROTEIN_RECEP_F1_2"/>
    <property type="match status" value="4"/>
</dbReference>
<feature type="domain" description="G-protein coupled receptors family 1 profile" evidence="8">
    <location>
        <begin position="1"/>
        <end position="307"/>
    </location>
</feature>
<feature type="transmembrane region" description="Helical" evidence="7">
    <location>
        <begin position="437"/>
        <end position="455"/>
    </location>
</feature>
<feature type="transmembrane region" description="Helical" evidence="7">
    <location>
        <begin position="546"/>
        <end position="564"/>
    </location>
</feature>
<protein>
    <recommendedName>
        <fullName evidence="8">G-protein coupled receptors family 1 profile domain-containing protein</fullName>
    </recommendedName>
</protein>
<evidence type="ECO:0000256" key="2">
    <source>
        <dbReference type="ARBA" id="ARBA00022692"/>
    </source>
</evidence>
<feature type="transmembrane region" description="Helical" evidence="7">
    <location>
        <begin position="94"/>
        <end position="114"/>
    </location>
</feature>
<dbReference type="PRINTS" id="PR00237">
    <property type="entry name" value="GPCRRHODOPSN"/>
</dbReference>
<feature type="transmembrane region" description="Helical" evidence="7">
    <location>
        <begin position="1162"/>
        <end position="1186"/>
    </location>
</feature>
<evidence type="ECO:0000256" key="7">
    <source>
        <dbReference type="SAM" id="Phobius"/>
    </source>
</evidence>
<feature type="domain" description="G-protein coupled receptors family 1 profile" evidence="8">
    <location>
        <begin position="386"/>
        <end position="641"/>
    </location>
</feature>
<feature type="non-terminal residue" evidence="9">
    <location>
        <position position="1"/>
    </location>
</feature>
<evidence type="ECO:0000313" key="10">
    <source>
        <dbReference type="Proteomes" id="UP001159405"/>
    </source>
</evidence>
<feature type="transmembrane region" description="Helical" evidence="7">
    <location>
        <begin position="407"/>
        <end position="428"/>
    </location>
</feature>
<evidence type="ECO:0000256" key="1">
    <source>
        <dbReference type="ARBA" id="ARBA00004370"/>
    </source>
</evidence>
<comment type="subcellular location">
    <subcellularLocation>
        <location evidence="1">Membrane</location>
    </subcellularLocation>
</comment>
<feature type="transmembrane region" description="Helical" evidence="7">
    <location>
        <begin position="1067"/>
        <end position="1084"/>
    </location>
</feature>
<dbReference type="Pfam" id="PF00001">
    <property type="entry name" value="7tm_1"/>
    <property type="match status" value="5"/>
</dbReference>
<dbReference type="CDD" id="cd00637">
    <property type="entry name" value="7tm_classA_rhodopsin-like"/>
    <property type="match status" value="4"/>
</dbReference>
<proteinExistence type="inferred from homology"/>
<dbReference type="Gene3D" id="1.20.1070.10">
    <property type="entry name" value="Rhodopsin 7-helix transmembrane proteins"/>
    <property type="match status" value="5"/>
</dbReference>
<feature type="transmembrane region" description="Helical" evidence="7">
    <location>
        <begin position="492"/>
        <end position="510"/>
    </location>
</feature>
<organism evidence="9 10">
    <name type="scientific">Porites lobata</name>
    <dbReference type="NCBI Taxonomy" id="104759"/>
    <lineage>
        <taxon>Eukaryota</taxon>
        <taxon>Metazoa</taxon>
        <taxon>Cnidaria</taxon>
        <taxon>Anthozoa</taxon>
        <taxon>Hexacorallia</taxon>
        <taxon>Scleractinia</taxon>
        <taxon>Fungiina</taxon>
        <taxon>Poritidae</taxon>
        <taxon>Porites</taxon>
    </lineage>
</organism>
<feature type="transmembrane region" description="Helical" evidence="7">
    <location>
        <begin position="250"/>
        <end position="267"/>
    </location>
</feature>
<feature type="transmembrane region" description="Helical" evidence="7">
    <location>
        <begin position="143"/>
        <end position="164"/>
    </location>
</feature>
<keyword evidence="5" id="KW-0675">Receptor</keyword>
<sequence length="1271" mass="143160">TLSHRIPINYLLVNLAAADICYATFIMPTIILSHNVTHPTGIVGTFLCASITGGSFAWIGGLASMFTLLVIAFERYFAVIHPYGNRGKLTFQELKVIIPGIWILAIMDKIPLFMKRSRFVEEDSSIPCIFLLSRESIRKYRTVYLSIDCLVMILLVLIYSRIVYTLWFKQSDNALQSFRTSDLTPMGRSSRLLFTEQFPLLTLFIHCFHCQKLVRSSESCKVAQLYFKLERPVAYQSFCTQGVLRLRKRVTLMVVTVSAILVISWGADVILHMLEEHAAGSVKLSPLAIPIAHTMLMFNSAINPFAYALLNQRFRKKMRQIIRSRSFATRVGAMSVRRGEPQDNDTGHTTGSIPMTQQDQLTMSEESADVALTTINSILIITCIVGNCFVCAVVMKNRQMRTPINYLLVNLAAADICYVTFTTPTIILSHDVDHPKGIAGTVLCAVVTGGGLAWTGAEASIFTLLVVAFERYFAVVHPYRNRGKLTFRKVKVIIPGIWILAAIIKIPGFMKRSRSAKENSSNYCISLLTEEDVKARFTVYTSIDSAVLLLLVLLYSKVVYTLWFKHSDNVLTPHQQGVLRLRKRVTLMVVTISAILVISWGADGILHLIHEYADSVKLSPLTTPIAHTIMIFNSAVNPFAYALLNQRFRAKIKQMLTILFHRTPINYLLVNLAAADICYVTFTTPTIILSYNVDHPKGIPGTILCAVVTGGGFRWTGAEASLFTLLVVAFERYFAVVHPYGNRGKLTFRKVKVCFFEIRCYAETGRHIAWADLRGGLRMVSWSRLSILRRTLYLRHFFVIIPGIWILAAIIKILGFMKRSRSAKENSSNYCISLLTEEDVKARFIVYTSIDSAVLILLVLLYSKVVYTLWFKHSDNVLTPHQQGVLRLRKRVTLMVVSISAILVISWGADGILHLIHEYADSVKLSPLTTPIAHTIMIFNSAVNPFAYALVNQRFRKEMKQMVCPRSFRTRLTILFHRTPINYLLVNLAAADICYVTFITPRIILSYNVHHPKGITGTVLCAVVTGGGLAWTGGEASIFTLLVVAFERYFAVVHPYGNRGKLTFRKVKVIIPGIWIIAAINKIPEFMERSRFGKENSSNYCISILTEEGVKTLFTVYTSIDSAVLILLVLLYSKVVYTLWFKHTDNVPTHQQQGVLRLRKRVTLMVVTVSTILVISWGADGILHLIHEYAGSVKLSPFTFPIAHTIKIFNSAVNPFAYALLNQRFRKKMKQMVCPRSFATRVHSVCARQREQQDNELANSTGDIPMTQKTN</sequence>
<keyword evidence="3 7" id="KW-1133">Transmembrane helix</keyword>
<dbReference type="InterPro" id="IPR000276">
    <property type="entry name" value="GPCR_Rhodpsn"/>
</dbReference>
<dbReference type="EMBL" id="CALNXK010000004">
    <property type="protein sequence ID" value="CAH3036303.1"/>
    <property type="molecule type" value="Genomic_DNA"/>
</dbReference>
<evidence type="ECO:0000256" key="6">
    <source>
        <dbReference type="SAM" id="MobiDB-lite"/>
    </source>
</evidence>
<feature type="transmembrane region" description="Helical" evidence="7">
    <location>
        <begin position="928"/>
        <end position="951"/>
    </location>
</feature>
<keyword evidence="2 5" id="KW-0812">Transmembrane</keyword>
<dbReference type="Proteomes" id="UP001159405">
    <property type="component" value="Unassembled WGS sequence"/>
</dbReference>
<evidence type="ECO:0000256" key="4">
    <source>
        <dbReference type="ARBA" id="ARBA00023136"/>
    </source>
</evidence>
<feature type="transmembrane region" description="Helical" evidence="7">
    <location>
        <begin position="981"/>
        <end position="1005"/>
    </location>
</feature>
<keyword evidence="4 7" id="KW-0472">Membrane</keyword>
<keyword evidence="10" id="KW-1185">Reference proteome</keyword>
<evidence type="ECO:0000313" key="9">
    <source>
        <dbReference type="EMBL" id="CAH3036303.1"/>
    </source>
</evidence>
<evidence type="ECO:0000259" key="8">
    <source>
        <dbReference type="PROSITE" id="PS50262"/>
    </source>
</evidence>
<gene>
    <name evidence="9" type="ORF">PLOB_00030897</name>
</gene>
<evidence type="ECO:0000256" key="3">
    <source>
        <dbReference type="ARBA" id="ARBA00022989"/>
    </source>
</evidence>
<accession>A0ABN8MUH1</accession>
<dbReference type="PROSITE" id="PS00237">
    <property type="entry name" value="G_PROTEIN_RECEP_F1_1"/>
    <property type="match status" value="4"/>
</dbReference>
<feature type="region of interest" description="Disordered" evidence="6">
    <location>
        <begin position="1251"/>
        <end position="1271"/>
    </location>
</feature>
<feature type="transmembrane region" description="Helical" evidence="7">
    <location>
        <begin position="792"/>
        <end position="817"/>
    </location>
</feature>
<feature type="transmembrane region" description="Helical" evidence="7">
    <location>
        <begin position="720"/>
        <end position="740"/>
    </location>
</feature>
<dbReference type="PANTHER" id="PTHR45698">
    <property type="entry name" value="TRACE AMINE-ASSOCIATED RECEPTOR 19N-RELATED"/>
    <property type="match status" value="1"/>
</dbReference>
<feature type="domain" description="G-protein coupled receptors family 1 profile" evidence="8">
    <location>
        <begin position="636"/>
        <end position="948"/>
    </location>
</feature>
<feature type="transmembrane region" description="Helical" evidence="7">
    <location>
        <begin position="43"/>
        <end position="73"/>
    </location>
</feature>
<feature type="transmembrane region" description="Helical" evidence="7">
    <location>
        <begin position="844"/>
        <end position="871"/>
    </location>
</feature>
<keyword evidence="5" id="KW-0297">G-protein coupled receptor</keyword>
<feature type="transmembrane region" description="Helical" evidence="7">
    <location>
        <begin position="12"/>
        <end position="31"/>
    </location>
</feature>
<feature type="transmembrane region" description="Helical" evidence="7">
    <location>
        <begin position="1017"/>
        <end position="1046"/>
    </location>
</feature>
<feature type="transmembrane region" description="Helical" evidence="7">
    <location>
        <begin position="621"/>
        <end position="644"/>
    </location>
</feature>
<comment type="similarity">
    <text evidence="5">Belongs to the G-protein coupled receptor 1 family.</text>
</comment>
<feature type="transmembrane region" description="Helical" evidence="7">
    <location>
        <begin position="665"/>
        <end position="688"/>
    </location>
</feature>
<feature type="transmembrane region" description="Helical" evidence="7">
    <location>
        <begin position="892"/>
        <end position="916"/>
    </location>
</feature>
<feature type="transmembrane region" description="Helical" evidence="7">
    <location>
        <begin position="585"/>
        <end position="609"/>
    </location>
</feature>
<evidence type="ECO:0000256" key="5">
    <source>
        <dbReference type="RuleBase" id="RU000688"/>
    </source>
</evidence>
<feature type="transmembrane region" description="Helical" evidence="7">
    <location>
        <begin position="1198"/>
        <end position="1221"/>
    </location>
</feature>
<feature type="transmembrane region" description="Helical" evidence="7">
    <location>
        <begin position="287"/>
        <end position="310"/>
    </location>
</feature>
<feature type="domain" description="G-protein coupled receptors family 1 profile" evidence="8">
    <location>
        <begin position="943"/>
        <end position="1218"/>
    </location>
</feature>
<feature type="compositionally biased region" description="Polar residues" evidence="6">
    <location>
        <begin position="1255"/>
        <end position="1271"/>
    </location>
</feature>
<dbReference type="PANTHER" id="PTHR45698:SF1">
    <property type="entry name" value="TRACE AMINE-ASSOCIATED RECEPTOR 13C-LIKE"/>
    <property type="match status" value="1"/>
</dbReference>
<feature type="transmembrane region" description="Helical" evidence="7">
    <location>
        <begin position="1123"/>
        <end position="1141"/>
    </location>
</feature>
<reference evidence="9 10" key="1">
    <citation type="submission" date="2022-05" db="EMBL/GenBank/DDBJ databases">
        <authorList>
            <consortium name="Genoscope - CEA"/>
            <person name="William W."/>
        </authorList>
    </citation>
    <scope>NUCLEOTIDE SEQUENCE [LARGE SCALE GENOMIC DNA]</scope>
</reference>
<keyword evidence="5" id="KW-0807">Transducer</keyword>
<dbReference type="InterPro" id="IPR017452">
    <property type="entry name" value="GPCR_Rhodpsn_7TM"/>
</dbReference>